<dbReference type="PANTHER" id="PTHR44757">
    <property type="entry name" value="DIGUANYLATE CYCLASE DGCP"/>
    <property type="match status" value="1"/>
</dbReference>
<dbReference type="PROSITE" id="PS50883">
    <property type="entry name" value="EAL"/>
    <property type="match status" value="1"/>
</dbReference>
<feature type="domain" description="GGDEF" evidence="2">
    <location>
        <begin position="209"/>
        <end position="342"/>
    </location>
</feature>
<dbReference type="CDD" id="cd01949">
    <property type="entry name" value="GGDEF"/>
    <property type="match status" value="1"/>
</dbReference>
<dbReference type="SUPFAM" id="SSF141868">
    <property type="entry name" value="EAL domain-like"/>
    <property type="match status" value="1"/>
</dbReference>
<sequence>MLSQEYRLQHHEDMFRWCHIQSANPDADDAGISLVTCHDNHDHIIARQLLSENVRVRNKMLDVSVDCIKIIRPDGALSHMNKSGCEALGVAADSGFGMEWLNLLPGEIRVRGKRALRVARTGKNARFAGMSVIPGQKPQHWDNILTPMQAADGSTSGILCVSRDVTLQKEAERRLRIASDTDDLTGLPNRRAFKSKVRRLVRQCREEDRQFGLLLIDLDHFKQVNDTLGHTAGDHLLRVLGKRLTAHLPPRSLLARLGGDEFAIIINDVADEAALLRVAEQVRVQINEPIHYASKVINGGMSIGCTLFPRDAKDAAGLLKCADTALNDIKAAGRGGVRMFSHDMHDAAEFAAAQVALARLIVRDDLIVPHYQPMVNLHTGEVVGFEALLRWRDPERGMQSPATVLEAFKDYELATRIGEAMQHKVLADMAAWLAAGLTVLPVSINVAPVEFLRDDFAERFLKRLAQHQIPHALVEVEITEYVLGERGSEYVARALRLLKKAGVRIALDDFGTGHSSFTDLRDYPVDRLKIDCDFVQRTPHDKSIRAIVKAMCQLAADLSLNIVGEGIETHEQSLVLQTAGCFIGQGYLFAQAMSAEQAVQTMRQAQADKSA</sequence>
<gene>
    <name evidence="3" type="ORF">SDC9_91746</name>
</gene>
<dbReference type="Gene3D" id="3.30.70.270">
    <property type="match status" value="1"/>
</dbReference>
<comment type="caution">
    <text evidence="3">The sequence shown here is derived from an EMBL/GenBank/DDBJ whole genome shotgun (WGS) entry which is preliminary data.</text>
</comment>
<evidence type="ECO:0008006" key="4">
    <source>
        <dbReference type="Google" id="ProtNLM"/>
    </source>
</evidence>
<dbReference type="AlphaFoldDB" id="A0A644ZYP1"/>
<feature type="domain" description="EAL" evidence="1">
    <location>
        <begin position="350"/>
        <end position="606"/>
    </location>
</feature>
<dbReference type="NCBIfam" id="TIGR00254">
    <property type="entry name" value="GGDEF"/>
    <property type="match status" value="1"/>
</dbReference>
<dbReference type="SUPFAM" id="SSF55073">
    <property type="entry name" value="Nucleotide cyclase"/>
    <property type="match status" value="1"/>
</dbReference>
<dbReference type="PROSITE" id="PS50887">
    <property type="entry name" value="GGDEF"/>
    <property type="match status" value="1"/>
</dbReference>
<evidence type="ECO:0000313" key="3">
    <source>
        <dbReference type="EMBL" id="MPM45061.1"/>
    </source>
</evidence>
<dbReference type="InterPro" id="IPR043128">
    <property type="entry name" value="Rev_trsase/Diguanyl_cyclase"/>
</dbReference>
<proteinExistence type="predicted"/>
<dbReference type="SMART" id="SM00052">
    <property type="entry name" value="EAL"/>
    <property type="match status" value="1"/>
</dbReference>
<dbReference type="Pfam" id="PF00563">
    <property type="entry name" value="EAL"/>
    <property type="match status" value="1"/>
</dbReference>
<dbReference type="InterPro" id="IPR001633">
    <property type="entry name" value="EAL_dom"/>
</dbReference>
<dbReference type="InterPro" id="IPR035965">
    <property type="entry name" value="PAS-like_dom_sf"/>
</dbReference>
<dbReference type="Pfam" id="PF00990">
    <property type="entry name" value="GGDEF"/>
    <property type="match status" value="1"/>
</dbReference>
<dbReference type="Gene3D" id="3.30.450.20">
    <property type="entry name" value="PAS domain"/>
    <property type="match status" value="1"/>
</dbReference>
<protein>
    <recommendedName>
        <fullName evidence="4">Signaling protein</fullName>
    </recommendedName>
</protein>
<dbReference type="PANTHER" id="PTHR44757:SF2">
    <property type="entry name" value="BIOFILM ARCHITECTURE MAINTENANCE PROTEIN MBAA"/>
    <property type="match status" value="1"/>
</dbReference>
<dbReference type="InterPro" id="IPR000160">
    <property type="entry name" value="GGDEF_dom"/>
</dbReference>
<dbReference type="InterPro" id="IPR052155">
    <property type="entry name" value="Biofilm_reg_signaling"/>
</dbReference>
<dbReference type="Pfam" id="PF08448">
    <property type="entry name" value="PAS_4"/>
    <property type="match status" value="1"/>
</dbReference>
<dbReference type="SMART" id="SM00267">
    <property type="entry name" value="GGDEF"/>
    <property type="match status" value="1"/>
</dbReference>
<accession>A0A644ZYP1</accession>
<reference evidence="3" key="1">
    <citation type="submission" date="2019-08" db="EMBL/GenBank/DDBJ databases">
        <authorList>
            <person name="Kucharzyk K."/>
            <person name="Murdoch R.W."/>
            <person name="Higgins S."/>
            <person name="Loffler F."/>
        </authorList>
    </citation>
    <scope>NUCLEOTIDE SEQUENCE</scope>
</reference>
<organism evidence="3">
    <name type="scientific">bioreactor metagenome</name>
    <dbReference type="NCBI Taxonomy" id="1076179"/>
    <lineage>
        <taxon>unclassified sequences</taxon>
        <taxon>metagenomes</taxon>
        <taxon>ecological metagenomes</taxon>
    </lineage>
</organism>
<dbReference type="Gene3D" id="3.20.20.450">
    <property type="entry name" value="EAL domain"/>
    <property type="match status" value="1"/>
</dbReference>
<dbReference type="SUPFAM" id="SSF55785">
    <property type="entry name" value="PYP-like sensor domain (PAS domain)"/>
    <property type="match status" value="1"/>
</dbReference>
<dbReference type="InterPro" id="IPR029787">
    <property type="entry name" value="Nucleotide_cyclase"/>
</dbReference>
<evidence type="ECO:0000259" key="1">
    <source>
        <dbReference type="PROSITE" id="PS50883"/>
    </source>
</evidence>
<dbReference type="EMBL" id="VSSQ01010728">
    <property type="protein sequence ID" value="MPM45061.1"/>
    <property type="molecule type" value="Genomic_DNA"/>
</dbReference>
<dbReference type="InterPro" id="IPR013656">
    <property type="entry name" value="PAS_4"/>
</dbReference>
<dbReference type="CDD" id="cd01948">
    <property type="entry name" value="EAL"/>
    <property type="match status" value="1"/>
</dbReference>
<dbReference type="InterPro" id="IPR035919">
    <property type="entry name" value="EAL_sf"/>
</dbReference>
<name>A0A644ZYP1_9ZZZZ</name>
<evidence type="ECO:0000259" key="2">
    <source>
        <dbReference type="PROSITE" id="PS50887"/>
    </source>
</evidence>